<accession>A0AAV4V251</accession>
<gene>
    <name evidence="1" type="ORF">CEXT_637821</name>
</gene>
<keyword evidence="2" id="KW-1185">Reference proteome</keyword>
<dbReference type="AlphaFoldDB" id="A0AAV4V251"/>
<evidence type="ECO:0000313" key="2">
    <source>
        <dbReference type="Proteomes" id="UP001054945"/>
    </source>
</evidence>
<name>A0AAV4V251_CAEEX</name>
<evidence type="ECO:0000313" key="1">
    <source>
        <dbReference type="EMBL" id="GIY64311.1"/>
    </source>
</evidence>
<comment type="caution">
    <text evidence="1">The sequence shown here is derived from an EMBL/GenBank/DDBJ whole genome shotgun (WGS) entry which is preliminary data.</text>
</comment>
<proteinExistence type="predicted"/>
<reference evidence="1 2" key="1">
    <citation type="submission" date="2021-06" db="EMBL/GenBank/DDBJ databases">
        <title>Caerostris extrusa draft genome.</title>
        <authorList>
            <person name="Kono N."/>
            <person name="Arakawa K."/>
        </authorList>
    </citation>
    <scope>NUCLEOTIDE SEQUENCE [LARGE SCALE GENOMIC DNA]</scope>
</reference>
<protein>
    <submittedName>
        <fullName evidence="1">Uncharacterized protein</fullName>
    </submittedName>
</protein>
<dbReference type="Proteomes" id="UP001054945">
    <property type="component" value="Unassembled WGS sequence"/>
</dbReference>
<sequence>MTVERLAWYITNQPERLLNCNCPECLYKYVNCRSRSDPNSMDLKDFDNACRMLLQLNPGHQISFKLFQKSADRRAKIKPTRKIQTQLLIFARNAMKNNKSV</sequence>
<organism evidence="1 2">
    <name type="scientific">Caerostris extrusa</name>
    <name type="common">Bark spider</name>
    <name type="synonym">Caerostris bankana</name>
    <dbReference type="NCBI Taxonomy" id="172846"/>
    <lineage>
        <taxon>Eukaryota</taxon>
        <taxon>Metazoa</taxon>
        <taxon>Ecdysozoa</taxon>
        <taxon>Arthropoda</taxon>
        <taxon>Chelicerata</taxon>
        <taxon>Arachnida</taxon>
        <taxon>Araneae</taxon>
        <taxon>Araneomorphae</taxon>
        <taxon>Entelegynae</taxon>
        <taxon>Araneoidea</taxon>
        <taxon>Araneidae</taxon>
        <taxon>Caerostris</taxon>
    </lineage>
</organism>
<dbReference type="EMBL" id="BPLR01013861">
    <property type="protein sequence ID" value="GIY64311.1"/>
    <property type="molecule type" value="Genomic_DNA"/>
</dbReference>